<evidence type="ECO:0000313" key="11">
    <source>
        <dbReference type="Proteomes" id="UP001432027"/>
    </source>
</evidence>
<gene>
    <name evidence="10" type="ORF">PENTCL1PPCAC_1489</name>
</gene>
<keyword evidence="6" id="KW-0539">Nucleus</keyword>
<comment type="caution">
    <text evidence="10">The sequence shown here is derived from an EMBL/GenBank/DDBJ whole genome shotgun (WGS) entry which is preliminary data.</text>
</comment>
<evidence type="ECO:0000256" key="4">
    <source>
        <dbReference type="ARBA" id="ARBA00022771"/>
    </source>
</evidence>
<evidence type="ECO:0000313" key="10">
    <source>
        <dbReference type="EMBL" id="GMS79314.1"/>
    </source>
</evidence>
<keyword evidence="2" id="KW-0479">Metal-binding</keyword>
<evidence type="ECO:0000259" key="9">
    <source>
        <dbReference type="PROSITE" id="PS50157"/>
    </source>
</evidence>
<evidence type="ECO:0000256" key="1">
    <source>
        <dbReference type="ARBA" id="ARBA00004123"/>
    </source>
</evidence>
<keyword evidence="3" id="KW-0677">Repeat</keyword>
<keyword evidence="5" id="KW-0862">Zinc</keyword>
<feature type="domain" description="C2H2-type" evidence="9">
    <location>
        <begin position="33"/>
        <end position="60"/>
    </location>
</feature>
<feature type="compositionally biased region" description="Basic and acidic residues" evidence="8">
    <location>
        <begin position="11"/>
        <end position="21"/>
    </location>
</feature>
<sequence>HDDGEGGFGRVYDDGSEERADYQSCKKPREARFKCESCDKRYRSKQSLQDHMRTHLDDDEAKRPLKCDLCGRGFTQATSVTT</sequence>
<evidence type="ECO:0000256" key="8">
    <source>
        <dbReference type="SAM" id="MobiDB-lite"/>
    </source>
</evidence>
<dbReference type="Proteomes" id="UP001432027">
    <property type="component" value="Unassembled WGS sequence"/>
</dbReference>
<accession>A0AAV5SGZ6</accession>
<dbReference type="PANTHER" id="PTHR24394">
    <property type="entry name" value="ZINC FINGER PROTEIN"/>
    <property type="match status" value="1"/>
</dbReference>
<dbReference type="FunFam" id="3.30.160.60:FF:000100">
    <property type="entry name" value="Zinc finger 45-like"/>
    <property type="match status" value="1"/>
</dbReference>
<feature type="region of interest" description="Disordered" evidence="8">
    <location>
        <begin position="1"/>
        <end position="23"/>
    </location>
</feature>
<dbReference type="GO" id="GO:0005634">
    <property type="term" value="C:nucleus"/>
    <property type="evidence" value="ECO:0007669"/>
    <property type="project" value="UniProtKB-SubCell"/>
</dbReference>
<dbReference type="PROSITE" id="PS50157">
    <property type="entry name" value="ZINC_FINGER_C2H2_2"/>
    <property type="match status" value="1"/>
</dbReference>
<dbReference type="GO" id="GO:0000981">
    <property type="term" value="F:DNA-binding transcription factor activity, RNA polymerase II-specific"/>
    <property type="evidence" value="ECO:0007669"/>
    <property type="project" value="TreeGrafter"/>
</dbReference>
<dbReference type="Gene3D" id="3.30.160.60">
    <property type="entry name" value="Classic Zinc Finger"/>
    <property type="match status" value="1"/>
</dbReference>
<dbReference type="AlphaFoldDB" id="A0AAV5SGZ6"/>
<reference evidence="10" key="1">
    <citation type="submission" date="2023-10" db="EMBL/GenBank/DDBJ databases">
        <title>Genome assembly of Pristionchus species.</title>
        <authorList>
            <person name="Yoshida K."/>
            <person name="Sommer R.J."/>
        </authorList>
    </citation>
    <scope>NUCLEOTIDE SEQUENCE</scope>
    <source>
        <strain evidence="10">RS0144</strain>
    </source>
</reference>
<dbReference type="SMART" id="SM00355">
    <property type="entry name" value="ZnF_C2H2"/>
    <property type="match status" value="1"/>
</dbReference>
<dbReference type="InterPro" id="IPR013087">
    <property type="entry name" value="Znf_C2H2_type"/>
</dbReference>
<evidence type="ECO:0000256" key="3">
    <source>
        <dbReference type="ARBA" id="ARBA00022737"/>
    </source>
</evidence>
<dbReference type="EMBL" id="BTSX01000001">
    <property type="protein sequence ID" value="GMS79314.1"/>
    <property type="molecule type" value="Genomic_DNA"/>
</dbReference>
<keyword evidence="4 7" id="KW-0863">Zinc-finger</keyword>
<evidence type="ECO:0000256" key="6">
    <source>
        <dbReference type="ARBA" id="ARBA00023242"/>
    </source>
</evidence>
<comment type="subcellular location">
    <subcellularLocation>
        <location evidence="1">Nucleus</location>
    </subcellularLocation>
</comment>
<dbReference type="PANTHER" id="PTHR24394:SF29">
    <property type="entry name" value="MYONEURIN"/>
    <property type="match status" value="1"/>
</dbReference>
<dbReference type="GO" id="GO:0008270">
    <property type="term" value="F:zinc ion binding"/>
    <property type="evidence" value="ECO:0007669"/>
    <property type="project" value="UniProtKB-KW"/>
</dbReference>
<keyword evidence="11" id="KW-1185">Reference proteome</keyword>
<dbReference type="PROSITE" id="PS00028">
    <property type="entry name" value="ZINC_FINGER_C2H2_1"/>
    <property type="match status" value="1"/>
</dbReference>
<evidence type="ECO:0000256" key="5">
    <source>
        <dbReference type="ARBA" id="ARBA00022833"/>
    </source>
</evidence>
<protein>
    <recommendedName>
        <fullName evidence="9">C2H2-type domain-containing protein</fullName>
    </recommendedName>
</protein>
<evidence type="ECO:0000256" key="7">
    <source>
        <dbReference type="PROSITE-ProRule" id="PRU00042"/>
    </source>
</evidence>
<dbReference type="Pfam" id="PF13894">
    <property type="entry name" value="zf-C2H2_4"/>
    <property type="match status" value="1"/>
</dbReference>
<proteinExistence type="predicted"/>
<dbReference type="SUPFAM" id="SSF57667">
    <property type="entry name" value="beta-beta-alpha zinc fingers"/>
    <property type="match status" value="1"/>
</dbReference>
<organism evidence="10 11">
    <name type="scientific">Pristionchus entomophagus</name>
    <dbReference type="NCBI Taxonomy" id="358040"/>
    <lineage>
        <taxon>Eukaryota</taxon>
        <taxon>Metazoa</taxon>
        <taxon>Ecdysozoa</taxon>
        <taxon>Nematoda</taxon>
        <taxon>Chromadorea</taxon>
        <taxon>Rhabditida</taxon>
        <taxon>Rhabditina</taxon>
        <taxon>Diplogasteromorpha</taxon>
        <taxon>Diplogasteroidea</taxon>
        <taxon>Neodiplogasteridae</taxon>
        <taxon>Pristionchus</taxon>
    </lineage>
</organism>
<feature type="non-terminal residue" evidence="10">
    <location>
        <position position="82"/>
    </location>
</feature>
<name>A0AAV5SGZ6_9BILA</name>
<dbReference type="InterPro" id="IPR036236">
    <property type="entry name" value="Znf_C2H2_sf"/>
</dbReference>
<feature type="non-terminal residue" evidence="10">
    <location>
        <position position="1"/>
    </location>
</feature>
<evidence type="ECO:0000256" key="2">
    <source>
        <dbReference type="ARBA" id="ARBA00022723"/>
    </source>
</evidence>